<accession>A0AB34JT37</accession>
<dbReference type="InterPro" id="IPR043129">
    <property type="entry name" value="ATPase_NBD"/>
</dbReference>
<proteinExistence type="predicted"/>
<sequence>MSISGRSWLLLLPLLAPRAAGTISPMRRSSGLRLLRRLAANDPNTVAVDIGGTLAKVIVFQPETTPPAEGETPKFELGEANEHDVAFWDVRQRELSVYVPQLHGSFHFFVFETRHIRSIINFISRHSPKVWKKEEVTQVRLRATGGGSFKHADAFKEIGFDLDVGDEHTCIVAGLNFLLHQVPASDKSPEVFLLPTTSYSPLATPEACKQLAAKQVAVLQPPERYIYVSIGSGVSILEIERSAGGGTKYRRVGGSSVGGSTFWGLVKLLTSCETFDEVIRLTESGSSANVDMLVGDIYGGDCSSIGLGADVIASSFGKISMQREDDAHKGPMLLLRYLAALLRHYEEGFWLVVLALVNCIPGVKQLATALGLVRFGEARAASVAMCGGYRAHDVALSLLRMVSNNIGQIAYMCAKQRGIQHIIFGGSFIRDHPFTISTISSGVHFFSQGSMQALFLRHDGFVGALGSFFYGKASAGAIERMPPLEPHLSPHKAEDVTQGATIAAPSRPSESPPTMPKSPGLPSNERRSDAALAV</sequence>
<evidence type="ECO:0000256" key="3">
    <source>
        <dbReference type="ARBA" id="ARBA00022993"/>
    </source>
</evidence>
<dbReference type="Pfam" id="PF03630">
    <property type="entry name" value="Fumble"/>
    <property type="match status" value="1"/>
</dbReference>
<keyword evidence="7" id="KW-1185">Reference proteome</keyword>
<dbReference type="InterPro" id="IPR004567">
    <property type="entry name" value="Type_II_PanK"/>
</dbReference>
<dbReference type="GO" id="GO:0005829">
    <property type="term" value="C:cytosol"/>
    <property type="evidence" value="ECO:0007669"/>
    <property type="project" value="TreeGrafter"/>
</dbReference>
<feature type="signal peptide" evidence="5">
    <location>
        <begin position="1"/>
        <end position="21"/>
    </location>
</feature>
<protein>
    <recommendedName>
        <fullName evidence="8">Pantothenate kinase</fullName>
    </recommendedName>
</protein>
<evidence type="ECO:0000256" key="5">
    <source>
        <dbReference type="SAM" id="SignalP"/>
    </source>
</evidence>
<keyword evidence="2" id="KW-0067">ATP-binding</keyword>
<dbReference type="AlphaFoldDB" id="A0AB34JT37"/>
<feature type="compositionally biased region" description="Basic and acidic residues" evidence="4">
    <location>
        <begin position="524"/>
        <end position="534"/>
    </location>
</feature>
<dbReference type="Proteomes" id="UP001515480">
    <property type="component" value="Unassembled WGS sequence"/>
</dbReference>
<dbReference type="Gene3D" id="3.30.420.40">
    <property type="match status" value="1"/>
</dbReference>
<dbReference type="GO" id="GO:0005634">
    <property type="term" value="C:nucleus"/>
    <property type="evidence" value="ECO:0007669"/>
    <property type="project" value="TreeGrafter"/>
</dbReference>
<comment type="caution">
    <text evidence="6">The sequence shown here is derived from an EMBL/GenBank/DDBJ whole genome shotgun (WGS) entry which is preliminary data.</text>
</comment>
<dbReference type="Gene3D" id="3.30.420.510">
    <property type="match status" value="1"/>
</dbReference>
<reference evidence="6 7" key="1">
    <citation type="journal article" date="2024" name="Science">
        <title>Giant polyketide synthase enzymes in the biosynthesis of giant marine polyether toxins.</title>
        <authorList>
            <person name="Fallon T.R."/>
            <person name="Shende V.V."/>
            <person name="Wierzbicki I.H."/>
            <person name="Pendleton A.L."/>
            <person name="Watervoot N.F."/>
            <person name="Auber R.P."/>
            <person name="Gonzalez D.J."/>
            <person name="Wisecaver J.H."/>
            <person name="Moore B.S."/>
        </authorList>
    </citation>
    <scope>NUCLEOTIDE SEQUENCE [LARGE SCALE GENOMIC DNA]</scope>
    <source>
        <strain evidence="6 7">12B1</strain>
    </source>
</reference>
<evidence type="ECO:0000313" key="7">
    <source>
        <dbReference type="Proteomes" id="UP001515480"/>
    </source>
</evidence>
<keyword evidence="1" id="KW-0547">Nucleotide-binding</keyword>
<keyword evidence="3" id="KW-0173">Coenzyme A biosynthesis</keyword>
<dbReference type="EMBL" id="JBGBPQ010000005">
    <property type="protein sequence ID" value="KAL1524097.1"/>
    <property type="molecule type" value="Genomic_DNA"/>
</dbReference>
<keyword evidence="5" id="KW-0732">Signal</keyword>
<dbReference type="PANTHER" id="PTHR12280">
    <property type="entry name" value="PANTOTHENATE KINASE"/>
    <property type="match status" value="1"/>
</dbReference>
<name>A0AB34JT37_PRYPA</name>
<feature type="region of interest" description="Disordered" evidence="4">
    <location>
        <begin position="481"/>
        <end position="534"/>
    </location>
</feature>
<dbReference type="GO" id="GO:0005524">
    <property type="term" value="F:ATP binding"/>
    <property type="evidence" value="ECO:0007669"/>
    <property type="project" value="UniProtKB-KW"/>
</dbReference>
<dbReference type="PANTHER" id="PTHR12280:SF20">
    <property type="entry name" value="4'-PHOSPHOPANTETHEINE PHOSPHATASE"/>
    <property type="match status" value="1"/>
</dbReference>
<evidence type="ECO:0000313" key="6">
    <source>
        <dbReference type="EMBL" id="KAL1524097.1"/>
    </source>
</evidence>
<dbReference type="GO" id="GO:0004594">
    <property type="term" value="F:pantothenate kinase activity"/>
    <property type="evidence" value="ECO:0007669"/>
    <property type="project" value="TreeGrafter"/>
</dbReference>
<feature type="chain" id="PRO_5044274117" description="Pantothenate kinase" evidence="5">
    <location>
        <begin position="22"/>
        <end position="534"/>
    </location>
</feature>
<gene>
    <name evidence="6" type="ORF">AB1Y20_019007</name>
</gene>
<evidence type="ECO:0008006" key="8">
    <source>
        <dbReference type="Google" id="ProtNLM"/>
    </source>
</evidence>
<dbReference type="GO" id="GO:0015937">
    <property type="term" value="P:coenzyme A biosynthetic process"/>
    <property type="evidence" value="ECO:0007669"/>
    <property type="project" value="UniProtKB-KW"/>
</dbReference>
<organism evidence="6 7">
    <name type="scientific">Prymnesium parvum</name>
    <name type="common">Toxic golden alga</name>
    <dbReference type="NCBI Taxonomy" id="97485"/>
    <lineage>
        <taxon>Eukaryota</taxon>
        <taxon>Haptista</taxon>
        <taxon>Haptophyta</taxon>
        <taxon>Prymnesiophyceae</taxon>
        <taxon>Prymnesiales</taxon>
        <taxon>Prymnesiaceae</taxon>
        <taxon>Prymnesium</taxon>
    </lineage>
</organism>
<dbReference type="SUPFAM" id="SSF53067">
    <property type="entry name" value="Actin-like ATPase domain"/>
    <property type="match status" value="2"/>
</dbReference>
<evidence type="ECO:0000256" key="1">
    <source>
        <dbReference type="ARBA" id="ARBA00022741"/>
    </source>
</evidence>
<evidence type="ECO:0000256" key="4">
    <source>
        <dbReference type="SAM" id="MobiDB-lite"/>
    </source>
</evidence>
<evidence type="ECO:0000256" key="2">
    <source>
        <dbReference type="ARBA" id="ARBA00022840"/>
    </source>
</evidence>